<keyword evidence="5" id="KW-0175">Coiled coil</keyword>
<feature type="compositionally biased region" description="Low complexity" evidence="6">
    <location>
        <begin position="646"/>
        <end position="664"/>
    </location>
</feature>
<dbReference type="SUPFAM" id="SSF81606">
    <property type="entry name" value="PP2C-like"/>
    <property type="match status" value="1"/>
</dbReference>
<dbReference type="EMBL" id="JBGBPQ010000012">
    <property type="protein sequence ID" value="KAL1514567.1"/>
    <property type="molecule type" value="Genomic_DNA"/>
</dbReference>
<dbReference type="InterPro" id="IPR036457">
    <property type="entry name" value="PPM-type-like_dom_sf"/>
</dbReference>
<dbReference type="InterPro" id="IPR015655">
    <property type="entry name" value="PP2C"/>
</dbReference>
<evidence type="ECO:0000256" key="2">
    <source>
        <dbReference type="ARBA" id="ARBA00022801"/>
    </source>
</evidence>
<accession>A0AB34J599</accession>
<evidence type="ECO:0000313" key="9">
    <source>
        <dbReference type="Proteomes" id="UP001515480"/>
    </source>
</evidence>
<comment type="caution">
    <text evidence="8">The sequence shown here is derived from an EMBL/GenBank/DDBJ whole genome shotgun (WGS) entry which is preliminary data.</text>
</comment>
<dbReference type="Pfam" id="PF00481">
    <property type="entry name" value="PP2C"/>
    <property type="match status" value="2"/>
</dbReference>
<gene>
    <name evidence="8" type="ORF">AB1Y20_003661</name>
</gene>
<name>A0AB34J599_PRYPA</name>
<dbReference type="GO" id="GO:0004722">
    <property type="term" value="F:protein serine/threonine phosphatase activity"/>
    <property type="evidence" value="ECO:0007669"/>
    <property type="project" value="InterPro"/>
</dbReference>
<keyword evidence="9" id="KW-1185">Reference proteome</keyword>
<feature type="compositionally biased region" description="Polar residues" evidence="6">
    <location>
        <begin position="223"/>
        <end position="236"/>
    </location>
</feature>
<keyword evidence="3 4" id="KW-0904">Protein phosphatase</keyword>
<feature type="region of interest" description="Disordered" evidence="6">
    <location>
        <begin position="641"/>
        <end position="664"/>
    </location>
</feature>
<evidence type="ECO:0000313" key="8">
    <source>
        <dbReference type="EMBL" id="KAL1514567.1"/>
    </source>
</evidence>
<evidence type="ECO:0000259" key="7">
    <source>
        <dbReference type="PROSITE" id="PS51746"/>
    </source>
</evidence>
<dbReference type="PANTHER" id="PTHR47992">
    <property type="entry name" value="PROTEIN PHOSPHATASE"/>
    <property type="match status" value="1"/>
</dbReference>
<dbReference type="GO" id="GO:0046872">
    <property type="term" value="F:metal ion binding"/>
    <property type="evidence" value="ECO:0007669"/>
    <property type="project" value="UniProtKB-KW"/>
</dbReference>
<dbReference type="PROSITE" id="PS51746">
    <property type="entry name" value="PPM_2"/>
    <property type="match status" value="1"/>
</dbReference>
<keyword evidence="1" id="KW-0479">Metal-binding</keyword>
<dbReference type="PROSITE" id="PS01032">
    <property type="entry name" value="PPM_1"/>
    <property type="match status" value="1"/>
</dbReference>
<dbReference type="SMART" id="SM00332">
    <property type="entry name" value="PP2Cc"/>
    <property type="match status" value="1"/>
</dbReference>
<feature type="compositionally biased region" description="Basic and acidic residues" evidence="6">
    <location>
        <begin position="112"/>
        <end position="127"/>
    </location>
</feature>
<feature type="domain" description="PPM-type phosphatase" evidence="7">
    <location>
        <begin position="289"/>
        <end position="631"/>
    </location>
</feature>
<dbReference type="InterPro" id="IPR000222">
    <property type="entry name" value="PP2C_BS"/>
</dbReference>
<reference evidence="8 9" key="1">
    <citation type="journal article" date="2024" name="Science">
        <title>Giant polyketide synthase enzymes in the biosynthesis of giant marine polyether toxins.</title>
        <authorList>
            <person name="Fallon T.R."/>
            <person name="Shende V.V."/>
            <person name="Wierzbicki I.H."/>
            <person name="Pendleton A.L."/>
            <person name="Watervoot N.F."/>
            <person name="Auber R.P."/>
            <person name="Gonzalez D.J."/>
            <person name="Wisecaver J.H."/>
            <person name="Moore B.S."/>
        </authorList>
    </citation>
    <scope>NUCLEOTIDE SEQUENCE [LARGE SCALE GENOMIC DNA]</scope>
    <source>
        <strain evidence="8 9">12B1</strain>
    </source>
</reference>
<evidence type="ECO:0000256" key="5">
    <source>
        <dbReference type="SAM" id="Coils"/>
    </source>
</evidence>
<dbReference type="InterPro" id="IPR001932">
    <property type="entry name" value="PPM-type_phosphatase-like_dom"/>
</dbReference>
<evidence type="ECO:0000256" key="3">
    <source>
        <dbReference type="ARBA" id="ARBA00022912"/>
    </source>
</evidence>
<protein>
    <recommendedName>
        <fullName evidence="7">PPM-type phosphatase domain-containing protein</fullName>
    </recommendedName>
</protein>
<dbReference type="CDD" id="cd00143">
    <property type="entry name" value="PP2Cc"/>
    <property type="match status" value="1"/>
</dbReference>
<proteinExistence type="inferred from homology"/>
<feature type="region of interest" description="Disordered" evidence="6">
    <location>
        <begin position="181"/>
        <end position="275"/>
    </location>
</feature>
<comment type="similarity">
    <text evidence="4">Belongs to the PP2C family.</text>
</comment>
<organism evidence="8 9">
    <name type="scientific">Prymnesium parvum</name>
    <name type="common">Toxic golden alga</name>
    <dbReference type="NCBI Taxonomy" id="97485"/>
    <lineage>
        <taxon>Eukaryota</taxon>
        <taxon>Haptista</taxon>
        <taxon>Haptophyta</taxon>
        <taxon>Prymnesiophyceae</taxon>
        <taxon>Prymnesiales</taxon>
        <taxon>Prymnesiaceae</taxon>
        <taxon>Prymnesium</taxon>
    </lineage>
</organism>
<sequence length="664" mass="71575">MPDETSVEQRSARIRGRMQWILQQVEGGSFAGDAAAKHVAALERQQLSHEAQLEDELSRQAERLRAEHDAELTRQLAQLRAIHATEVRGLRAQLRSAREEAALRHSAAAANEAERQRTAAEAERREQMRTATARVALLEAALAKVAPFLPAVLEELARSHGSPQLLGQLHVRQAPASLEHPKALPSRWAAAEAKLASQPPPSPARPATGAPQPTPAAKGATPCSLQPQSAATKSSSNPPPKKVGSLSLPPGPKAVPPPPPVRPTRGEMAAAPPAAVQVAPKGVKMSGRYVGYSHPGGSKPVDAVNQDTWFVHELDEHNMLFAVFDGHGPENGAMVAQVAAQTVRDYVVSHFNALRSEPESVFTEAFELAHKAALDAVLQACSPPTMANEDFRLVDGVPIATWTDEDGVQQAEVGDSIGLLGGTIAASEDGEVTFEELMAEHSASNVDEYSRVQSHPQGHRLQFVYDTPGLIDEGKAPAVFKKVNGAFQLDVGARRLAEVHNTVAKNARGDLPTIILTPEEPGFEQQSLAMTRSIGDFYLQRFGISWKPEVICVELAEVGSDLSNLTLVIASDGVWDLWHYEDVFEGVVQRYEPDGLPDMSIPQEFFERSIERGIEMFDDTADNMTGIVVYFKDAGSKHSKSCNYDPAGPASSPSAAPPSSFFSV</sequence>
<feature type="compositionally biased region" description="Low complexity" evidence="6">
    <location>
        <begin position="205"/>
        <end position="222"/>
    </location>
</feature>
<feature type="compositionally biased region" description="Pro residues" evidence="6">
    <location>
        <begin position="249"/>
        <end position="262"/>
    </location>
</feature>
<evidence type="ECO:0000256" key="6">
    <source>
        <dbReference type="SAM" id="MobiDB-lite"/>
    </source>
</evidence>
<feature type="region of interest" description="Disordered" evidence="6">
    <location>
        <begin position="106"/>
        <end position="127"/>
    </location>
</feature>
<feature type="coiled-coil region" evidence="5">
    <location>
        <begin position="47"/>
        <end position="74"/>
    </location>
</feature>
<evidence type="ECO:0000256" key="1">
    <source>
        <dbReference type="ARBA" id="ARBA00022723"/>
    </source>
</evidence>
<evidence type="ECO:0000256" key="4">
    <source>
        <dbReference type="RuleBase" id="RU003465"/>
    </source>
</evidence>
<keyword evidence="2 4" id="KW-0378">Hydrolase</keyword>
<dbReference type="Gene3D" id="3.60.40.10">
    <property type="entry name" value="PPM-type phosphatase domain"/>
    <property type="match status" value="1"/>
</dbReference>
<dbReference type="Proteomes" id="UP001515480">
    <property type="component" value="Unassembled WGS sequence"/>
</dbReference>
<dbReference type="AlphaFoldDB" id="A0AB34J599"/>